<gene>
    <name evidence="7" type="ORF">L873DRAFT_1837175</name>
</gene>
<dbReference type="PRINTS" id="PR00407">
    <property type="entry name" value="EUMOPTERIN"/>
</dbReference>
<proteinExistence type="predicted"/>
<keyword evidence="4" id="KW-0560">Oxidoreductase</keyword>
<evidence type="ECO:0000259" key="6">
    <source>
        <dbReference type="Pfam" id="PF03404"/>
    </source>
</evidence>
<dbReference type="Pfam" id="PF03404">
    <property type="entry name" value="Mo-co_dimer"/>
    <property type="match status" value="1"/>
</dbReference>
<dbReference type="InterPro" id="IPR008335">
    <property type="entry name" value="Mopterin_OxRdtase_euk"/>
</dbReference>
<dbReference type="PANTHER" id="PTHR19372">
    <property type="entry name" value="SULFITE REDUCTASE"/>
    <property type="match status" value="1"/>
</dbReference>
<organism evidence="7 8">
    <name type="scientific">Choiromyces venosus 120613-1</name>
    <dbReference type="NCBI Taxonomy" id="1336337"/>
    <lineage>
        <taxon>Eukaryota</taxon>
        <taxon>Fungi</taxon>
        <taxon>Dikarya</taxon>
        <taxon>Ascomycota</taxon>
        <taxon>Pezizomycotina</taxon>
        <taxon>Pezizomycetes</taxon>
        <taxon>Pezizales</taxon>
        <taxon>Tuberaceae</taxon>
        <taxon>Choiromyces</taxon>
    </lineage>
</organism>
<dbReference type="STRING" id="1336337.A0A3N4JAT0"/>
<keyword evidence="2" id="KW-0500">Molybdenum</keyword>
<dbReference type="Gene3D" id="2.60.40.650">
    <property type="match status" value="1"/>
</dbReference>
<feature type="domain" description="Moybdenum cofactor oxidoreductase dimerisation" evidence="6">
    <location>
        <begin position="330"/>
        <end position="451"/>
    </location>
</feature>
<protein>
    <submittedName>
        <fullName evidence="7">Molybdopterin binding oxidoreductase</fullName>
    </submittedName>
</protein>
<name>A0A3N4JAT0_9PEZI</name>
<evidence type="ECO:0000313" key="8">
    <source>
        <dbReference type="Proteomes" id="UP000276215"/>
    </source>
</evidence>
<keyword evidence="8" id="KW-1185">Reference proteome</keyword>
<sequence length="499" mass="56937">METVKNAINEVADSATHEEIQQGPLTPSHDTPYFPEERVGWKGYIEWEKAAKVLAQHKFPHPPEFQLEPLPKTNPLLEGEFVKSEKAKDMLHVLDFPYNGEPPRDRLVTNPITPNEDHFVRNHSGIPDIKEEAYFFNVEGLVNEPKRLTLKDLKNEDLFPRQSNTVTIQCSGTRRIEQIHLYPGDGDELINAPWSEGAIGTAKWTGVGLKKIIKHCGGLNPSAKHIEFIGADSYFKKGQVTNFAVSVPWKKVKSNEVLLAWEMNDKPLPKIHGFPLRVVVFGYIGARSCKWLTRIRALSEPSMSPVQRKEYLYFNQQIGKHNATYNSGFSILDMPVSSAIMTPPDRAVIAHSGSIKLTGWAYSGGGRWPQRIEVSPDGGSVWYEAPWEKVSKKYYHAWRTWEIEVPVDAEGWLEFVCRCWDNALNTQPTFVRSAWNWDLHVTSSCHRIFIYSVNKTRPRYGQAKGVPLEPITRPLEFELEDEAEYMAEQEKRGGRDPEE</sequence>
<comment type="cofactor">
    <cofactor evidence="1">
        <name>Mo-molybdopterin</name>
        <dbReference type="ChEBI" id="CHEBI:71302"/>
    </cofactor>
</comment>
<dbReference type="InterPro" id="IPR014756">
    <property type="entry name" value="Ig_E-set"/>
</dbReference>
<dbReference type="Pfam" id="PF00174">
    <property type="entry name" value="Oxidored_molyb"/>
    <property type="match status" value="1"/>
</dbReference>
<evidence type="ECO:0000313" key="7">
    <source>
        <dbReference type="EMBL" id="RPA95383.1"/>
    </source>
</evidence>
<dbReference type="GO" id="GO:0043546">
    <property type="term" value="F:molybdopterin cofactor binding"/>
    <property type="evidence" value="ECO:0007669"/>
    <property type="project" value="TreeGrafter"/>
</dbReference>
<dbReference type="GO" id="GO:0030151">
    <property type="term" value="F:molybdenum ion binding"/>
    <property type="evidence" value="ECO:0007669"/>
    <property type="project" value="InterPro"/>
</dbReference>
<evidence type="ECO:0000259" key="5">
    <source>
        <dbReference type="Pfam" id="PF00174"/>
    </source>
</evidence>
<dbReference type="InterPro" id="IPR036374">
    <property type="entry name" value="OxRdtase_Mopterin-bd_sf"/>
</dbReference>
<dbReference type="OrthoDB" id="10051395at2759"/>
<dbReference type="Gene3D" id="3.90.420.10">
    <property type="entry name" value="Oxidoreductase, molybdopterin-binding domain"/>
    <property type="match status" value="1"/>
</dbReference>
<evidence type="ECO:0000256" key="2">
    <source>
        <dbReference type="ARBA" id="ARBA00022505"/>
    </source>
</evidence>
<keyword evidence="3" id="KW-0479">Metal-binding</keyword>
<evidence type="ECO:0000256" key="3">
    <source>
        <dbReference type="ARBA" id="ARBA00022723"/>
    </source>
</evidence>
<evidence type="ECO:0000256" key="4">
    <source>
        <dbReference type="ARBA" id="ARBA00023002"/>
    </source>
</evidence>
<evidence type="ECO:0000256" key="1">
    <source>
        <dbReference type="ARBA" id="ARBA00001924"/>
    </source>
</evidence>
<feature type="domain" description="Oxidoreductase molybdopterin-binding" evidence="5">
    <location>
        <begin position="123"/>
        <end position="304"/>
    </location>
</feature>
<dbReference type="FunFam" id="3.90.420.10:FF:000002">
    <property type="entry name" value="sulfite oxidase, mitochondrial"/>
    <property type="match status" value="1"/>
</dbReference>
<accession>A0A3N4JAT0</accession>
<dbReference type="InterPro" id="IPR005066">
    <property type="entry name" value="MoCF_OxRdtse_dimer"/>
</dbReference>
<reference evidence="7 8" key="1">
    <citation type="journal article" date="2018" name="Nat. Ecol. Evol.">
        <title>Pezizomycetes genomes reveal the molecular basis of ectomycorrhizal truffle lifestyle.</title>
        <authorList>
            <person name="Murat C."/>
            <person name="Payen T."/>
            <person name="Noel B."/>
            <person name="Kuo A."/>
            <person name="Morin E."/>
            <person name="Chen J."/>
            <person name="Kohler A."/>
            <person name="Krizsan K."/>
            <person name="Balestrini R."/>
            <person name="Da Silva C."/>
            <person name="Montanini B."/>
            <person name="Hainaut M."/>
            <person name="Levati E."/>
            <person name="Barry K.W."/>
            <person name="Belfiori B."/>
            <person name="Cichocki N."/>
            <person name="Clum A."/>
            <person name="Dockter R.B."/>
            <person name="Fauchery L."/>
            <person name="Guy J."/>
            <person name="Iotti M."/>
            <person name="Le Tacon F."/>
            <person name="Lindquist E.A."/>
            <person name="Lipzen A."/>
            <person name="Malagnac F."/>
            <person name="Mello A."/>
            <person name="Molinier V."/>
            <person name="Miyauchi S."/>
            <person name="Poulain J."/>
            <person name="Riccioni C."/>
            <person name="Rubini A."/>
            <person name="Sitrit Y."/>
            <person name="Splivallo R."/>
            <person name="Traeger S."/>
            <person name="Wang M."/>
            <person name="Zifcakova L."/>
            <person name="Wipf D."/>
            <person name="Zambonelli A."/>
            <person name="Paolocci F."/>
            <person name="Nowrousian M."/>
            <person name="Ottonello S."/>
            <person name="Baldrian P."/>
            <person name="Spatafora J.W."/>
            <person name="Henrissat B."/>
            <person name="Nagy L.G."/>
            <person name="Aury J.M."/>
            <person name="Wincker P."/>
            <person name="Grigoriev I.V."/>
            <person name="Bonfante P."/>
            <person name="Martin F.M."/>
        </authorList>
    </citation>
    <scope>NUCLEOTIDE SEQUENCE [LARGE SCALE GENOMIC DNA]</scope>
    <source>
        <strain evidence="7 8">120613-1</strain>
    </source>
</reference>
<dbReference type="EMBL" id="ML120426">
    <property type="protein sequence ID" value="RPA95383.1"/>
    <property type="molecule type" value="Genomic_DNA"/>
</dbReference>
<dbReference type="SUPFAM" id="SSF81296">
    <property type="entry name" value="E set domains"/>
    <property type="match status" value="1"/>
</dbReference>
<dbReference type="GO" id="GO:0005739">
    <property type="term" value="C:mitochondrion"/>
    <property type="evidence" value="ECO:0007669"/>
    <property type="project" value="TreeGrafter"/>
</dbReference>
<dbReference type="PANTHER" id="PTHR19372:SF6">
    <property type="entry name" value="SULFITE OXIDASE"/>
    <property type="match status" value="1"/>
</dbReference>
<dbReference type="CDD" id="cd02110">
    <property type="entry name" value="SO_family_Moco_dimer"/>
    <property type="match status" value="1"/>
</dbReference>
<dbReference type="AlphaFoldDB" id="A0A3N4JAT0"/>
<dbReference type="Proteomes" id="UP000276215">
    <property type="component" value="Unassembled WGS sequence"/>
</dbReference>
<dbReference type="InterPro" id="IPR000572">
    <property type="entry name" value="OxRdtase_Mopterin-bd_dom"/>
</dbReference>
<dbReference type="GO" id="GO:0008482">
    <property type="term" value="F:sulfite oxidase activity"/>
    <property type="evidence" value="ECO:0007669"/>
    <property type="project" value="TreeGrafter"/>
</dbReference>
<dbReference type="SUPFAM" id="SSF56524">
    <property type="entry name" value="Oxidoreductase molybdopterin-binding domain"/>
    <property type="match status" value="1"/>
</dbReference>
<dbReference type="GO" id="GO:0006790">
    <property type="term" value="P:sulfur compound metabolic process"/>
    <property type="evidence" value="ECO:0007669"/>
    <property type="project" value="TreeGrafter"/>
</dbReference>
<dbReference type="GO" id="GO:0020037">
    <property type="term" value="F:heme binding"/>
    <property type="evidence" value="ECO:0007669"/>
    <property type="project" value="TreeGrafter"/>
</dbReference>